<feature type="transmembrane region" description="Helical" evidence="1">
    <location>
        <begin position="76"/>
        <end position="95"/>
    </location>
</feature>
<dbReference type="EMBL" id="CP002959">
    <property type="protein sequence ID" value="AFM11491.1"/>
    <property type="molecule type" value="Genomic_DNA"/>
</dbReference>
<sequence>MNSADRVLRQRERSGLMVSMAFGIIMAAGLALGHLSTHHSELEVLWVALASGGITLYLLVLFWYVYHDRYLTTMGYLSQLPSVFILIFLPYTWYTSVGGYELVPASYLMKTSLPVWAYLMILISGLALRPAYPLILAAAFFRYGRFCF</sequence>
<dbReference type="RefSeq" id="WP_014802009.1">
    <property type="nucleotide sequence ID" value="NC_018020.1"/>
</dbReference>
<dbReference type="HOGENOM" id="CLU_1758044_0_0_12"/>
<organism evidence="2 3">
    <name type="scientific">Turneriella parva (strain ATCC BAA-1111 / DSM 21527 / NCTC 11395 / H)</name>
    <name type="common">Leptospira parva</name>
    <dbReference type="NCBI Taxonomy" id="869212"/>
    <lineage>
        <taxon>Bacteria</taxon>
        <taxon>Pseudomonadati</taxon>
        <taxon>Spirochaetota</taxon>
        <taxon>Spirochaetia</taxon>
        <taxon>Leptospirales</taxon>
        <taxon>Leptospiraceae</taxon>
        <taxon>Turneriella</taxon>
    </lineage>
</organism>
<evidence type="ECO:0000313" key="3">
    <source>
        <dbReference type="Proteomes" id="UP000006048"/>
    </source>
</evidence>
<protein>
    <submittedName>
        <fullName evidence="2">Uncharacterized protein</fullName>
    </submittedName>
</protein>
<feature type="transmembrane region" description="Helical" evidence="1">
    <location>
        <begin position="115"/>
        <end position="141"/>
    </location>
</feature>
<keyword evidence="1" id="KW-0812">Transmembrane</keyword>
<reference evidence="2 3" key="1">
    <citation type="submission" date="2012-06" db="EMBL/GenBank/DDBJ databases">
        <title>The complete chromosome of genome of Turneriella parva DSM 21527.</title>
        <authorList>
            <consortium name="US DOE Joint Genome Institute (JGI-PGF)"/>
            <person name="Lucas S."/>
            <person name="Han J."/>
            <person name="Lapidus A."/>
            <person name="Bruce D."/>
            <person name="Goodwin L."/>
            <person name="Pitluck S."/>
            <person name="Peters L."/>
            <person name="Kyrpides N."/>
            <person name="Mavromatis K."/>
            <person name="Ivanova N."/>
            <person name="Mikhailova N."/>
            <person name="Chertkov O."/>
            <person name="Detter J.C."/>
            <person name="Tapia R."/>
            <person name="Han C."/>
            <person name="Land M."/>
            <person name="Hauser L."/>
            <person name="Markowitz V."/>
            <person name="Cheng J.-F."/>
            <person name="Hugenholtz P."/>
            <person name="Woyke T."/>
            <person name="Wu D."/>
            <person name="Gronow S."/>
            <person name="Wellnitz S."/>
            <person name="Brambilla E."/>
            <person name="Klenk H.-P."/>
            <person name="Eisen J.A."/>
        </authorList>
    </citation>
    <scope>NUCLEOTIDE SEQUENCE [LARGE SCALE GENOMIC DNA]</scope>
    <source>
        <strain evidence="3">ATCC BAA-1111 / DSM 21527 / NCTC 11395 / H</strain>
    </source>
</reference>
<keyword evidence="3" id="KW-1185">Reference proteome</keyword>
<proteinExistence type="predicted"/>
<dbReference type="STRING" id="869212.Turpa_0840"/>
<evidence type="ECO:0000313" key="2">
    <source>
        <dbReference type="EMBL" id="AFM11491.1"/>
    </source>
</evidence>
<evidence type="ECO:0000256" key="1">
    <source>
        <dbReference type="SAM" id="Phobius"/>
    </source>
</evidence>
<accession>I4B2I4</accession>
<keyword evidence="1" id="KW-1133">Transmembrane helix</keyword>
<keyword evidence="1" id="KW-0472">Membrane</keyword>
<gene>
    <name evidence="2" type="ordered locus">Turpa_0840</name>
</gene>
<dbReference type="AlphaFoldDB" id="I4B2I4"/>
<name>I4B2I4_TURPD</name>
<feature type="transmembrane region" description="Helical" evidence="1">
    <location>
        <begin position="44"/>
        <end position="64"/>
    </location>
</feature>
<feature type="transmembrane region" description="Helical" evidence="1">
    <location>
        <begin position="15"/>
        <end position="32"/>
    </location>
</feature>
<dbReference type="KEGG" id="tpx:Turpa_0840"/>
<dbReference type="Proteomes" id="UP000006048">
    <property type="component" value="Chromosome"/>
</dbReference>